<keyword evidence="1" id="KW-0812">Transmembrane</keyword>
<dbReference type="PANTHER" id="PTHR21016:SF4">
    <property type="entry name" value="TM2 DOMAIN-CONTAINING PROTEIN 2"/>
    <property type="match status" value="1"/>
</dbReference>
<protein>
    <submittedName>
        <fullName evidence="2">Uncharacterized protein</fullName>
    </submittedName>
</protein>
<evidence type="ECO:0000313" key="2">
    <source>
        <dbReference type="EMBL" id="KAF7988089.1"/>
    </source>
</evidence>
<dbReference type="EMBL" id="JACMRX010000006">
    <property type="protein sequence ID" value="KAF7988089.1"/>
    <property type="molecule type" value="Genomic_DNA"/>
</dbReference>
<dbReference type="Proteomes" id="UP000639338">
    <property type="component" value="Unassembled WGS sequence"/>
</dbReference>
<feature type="transmembrane region" description="Helical" evidence="1">
    <location>
        <begin position="6"/>
        <end position="26"/>
    </location>
</feature>
<evidence type="ECO:0000256" key="1">
    <source>
        <dbReference type="SAM" id="Phobius"/>
    </source>
</evidence>
<dbReference type="AlphaFoldDB" id="A0A834XML7"/>
<reference evidence="2 3" key="1">
    <citation type="submission" date="2020-08" db="EMBL/GenBank/DDBJ databases">
        <title>Aphidius gifuensis genome sequencing and assembly.</title>
        <authorList>
            <person name="Du Z."/>
        </authorList>
    </citation>
    <scope>NUCLEOTIDE SEQUENCE [LARGE SCALE GENOMIC DNA]</scope>
    <source>
        <strain evidence="2">YNYX2018</strain>
        <tissue evidence="2">Adults</tissue>
    </source>
</reference>
<evidence type="ECO:0000313" key="3">
    <source>
        <dbReference type="Proteomes" id="UP000639338"/>
    </source>
</evidence>
<proteinExistence type="predicted"/>
<dbReference type="PANTHER" id="PTHR21016">
    <property type="entry name" value="BETA-AMYLOID BINDING PROTEIN-RELATED"/>
    <property type="match status" value="1"/>
</dbReference>
<name>A0A834XML7_APHGI</name>
<accession>A0A834XML7</accession>
<dbReference type="InterPro" id="IPR050932">
    <property type="entry name" value="TM2D1-3-like"/>
</dbReference>
<comment type="caution">
    <text evidence="2">The sequence shown here is derived from an EMBL/GenBank/DDBJ whole genome shotgun (WGS) entry which is preliminary data.</text>
</comment>
<keyword evidence="1" id="KW-1133">Transmembrane helix</keyword>
<organism evidence="2 3">
    <name type="scientific">Aphidius gifuensis</name>
    <name type="common">Parasitoid wasp</name>
    <dbReference type="NCBI Taxonomy" id="684658"/>
    <lineage>
        <taxon>Eukaryota</taxon>
        <taxon>Metazoa</taxon>
        <taxon>Ecdysozoa</taxon>
        <taxon>Arthropoda</taxon>
        <taxon>Hexapoda</taxon>
        <taxon>Insecta</taxon>
        <taxon>Pterygota</taxon>
        <taxon>Neoptera</taxon>
        <taxon>Endopterygota</taxon>
        <taxon>Hymenoptera</taxon>
        <taxon>Apocrita</taxon>
        <taxon>Ichneumonoidea</taxon>
        <taxon>Braconidae</taxon>
        <taxon>Aphidiinae</taxon>
        <taxon>Aphidius</taxon>
    </lineage>
</organism>
<gene>
    <name evidence="2" type="ORF">HCN44_007583</name>
</gene>
<keyword evidence="1" id="KW-0472">Membrane</keyword>
<keyword evidence="3" id="KW-1185">Reference proteome</keyword>
<sequence length="70" mass="8231">MWVPCIKFSGHYFTLTLMYSIFYWVFLEKDRFCLGQTGTAVGKLLTHDDLGVWWIINVFLLVKNSLLPEN</sequence>